<comment type="similarity">
    <text evidence="3 10">Belongs to the beta-defensin family.</text>
</comment>
<protein>
    <recommendedName>
        <fullName evidence="10">Beta-defensin</fullName>
    </recommendedName>
</protein>
<keyword evidence="5 10" id="KW-0929">Antimicrobial</keyword>
<evidence type="ECO:0000256" key="7">
    <source>
        <dbReference type="ARBA" id="ARBA00022940"/>
    </source>
</evidence>
<evidence type="ECO:0000313" key="12">
    <source>
        <dbReference type="Proteomes" id="UP000515126"/>
    </source>
</evidence>
<dbReference type="Gene3D" id="3.10.360.10">
    <property type="entry name" value="Antimicrobial Peptide, Beta-defensin 2, Chain A"/>
    <property type="match status" value="1"/>
</dbReference>
<keyword evidence="8 10" id="KW-0044">Antibiotic</keyword>
<sequence>METAVLTMALLLLSQVIPGAPERCWKSFGVCREECAKKESFYIFCRNGKLCCVKPKNVPLWSQNLD</sequence>
<dbReference type="Proteomes" id="UP000515126">
    <property type="component" value="Chromosome 2"/>
</dbReference>
<evidence type="ECO:0000259" key="11">
    <source>
        <dbReference type="Pfam" id="PF13841"/>
    </source>
</evidence>
<comment type="subcellular location">
    <subcellularLocation>
        <location evidence="2 10">Secreted</location>
    </subcellularLocation>
</comment>
<evidence type="ECO:0000256" key="5">
    <source>
        <dbReference type="ARBA" id="ARBA00022529"/>
    </source>
</evidence>
<gene>
    <name evidence="13" type="primary">LOC110290421</name>
</gene>
<dbReference type="PANTHER" id="PTHR15001:SF5">
    <property type="entry name" value="BETA-DEFENSIN"/>
    <property type="match status" value="1"/>
</dbReference>
<keyword evidence="12" id="KW-1185">Reference proteome</keyword>
<evidence type="ECO:0000256" key="10">
    <source>
        <dbReference type="RuleBase" id="RU231113"/>
    </source>
</evidence>
<evidence type="ECO:0000256" key="8">
    <source>
        <dbReference type="ARBA" id="ARBA00023022"/>
    </source>
</evidence>
<feature type="signal peptide" evidence="10">
    <location>
        <begin position="1"/>
        <end position="21"/>
    </location>
</feature>
<dbReference type="GO" id="GO:0045087">
    <property type="term" value="P:innate immune response"/>
    <property type="evidence" value="ECO:0007669"/>
    <property type="project" value="InterPro"/>
</dbReference>
<keyword evidence="6 10" id="KW-0732">Signal</keyword>
<dbReference type="KEGG" id="mcal:110290421"/>
<dbReference type="Pfam" id="PF13841">
    <property type="entry name" value="Defensin_beta_2"/>
    <property type="match status" value="1"/>
</dbReference>
<comment type="function">
    <text evidence="1 10">Has antibacterial activity.</text>
</comment>
<evidence type="ECO:0000256" key="3">
    <source>
        <dbReference type="ARBA" id="ARBA00007371"/>
    </source>
</evidence>
<keyword evidence="9" id="KW-1015">Disulfide bond</keyword>
<evidence type="ECO:0000313" key="13">
    <source>
        <dbReference type="RefSeq" id="XP_021012621.1"/>
    </source>
</evidence>
<feature type="domain" description="Beta-defensin" evidence="11">
    <location>
        <begin position="23"/>
        <end position="52"/>
    </location>
</feature>
<organism evidence="12 13">
    <name type="scientific">Mus caroli</name>
    <name type="common">Ryukyu mouse</name>
    <name type="synonym">Ricefield mouse</name>
    <dbReference type="NCBI Taxonomy" id="10089"/>
    <lineage>
        <taxon>Eukaryota</taxon>
        <taxon>Metazoa</taxon>
        <taxon>Chordata</taxon>
        <taxon>Craniata</taxon>
        <taxon>Vertebrata</taxon>
        <taxon>Euteleostomi</taxon>
        <taxon>Mammalia</taxon>
        <taxon>Eutheria</taxon>
        <taxon>Euarchontoglires</taxon>
        <taxon>Glires</taxon>
        <taxon>Rodentia</taxon>
        <taxon>Myomorpha</taxon>
        <taxon>Muroidea</taxon>
        <taxon>Muridae</taxon>
        <taxon>Murinae</taxon>
        <taxon>Mus</taxon>
        <taxon>Mus</taxon>
    </lineage>
</organism>
<evidence type="ECO:0000256" key="4">
    <source>
        <dbReference type="ARBA" id="ARBA00022525"/>
    </source>
</evidence>
<dbReference type="GO" id="GO:0042742">
    <property type="term" value="P:defense response to bacterium"/>
    <property type="evidence" value="ECO:0007669"/>
    <property type="project" value="UniProtKB-UniRule"/>
</dbReference>
<feature type="chain" id="PRO_5028505857" description="Beta-defensin" evidence="10">
    <location>
        <begin position="22"/>
        <end position="66"/>
    </location>
</feature>
<dbReference type="GeneID" id="110290421"/>
<evidence type="ECO:0000256" key="1">
    <source>
        <dbReference type="ARBA" id="ARBA00002878"/>
    </source>
</evidence>
<reference evidence="13" key="1">
    <citation type="submission" date="2025-08" db="UniProtKB">
        <authorList>
            <consortium name="RefSeq"/>
        </authorList>
    </citation>
    <scope>IDENTIFICATION</scope>
</reference>
<evidence type="ECO:0000256" key="6">
    <source>
        <dbReference type="ARBA" id="ARBA00022729"/>
    </source>
</evidence>
<keyword evidence="7 10" id="KW-0211">Defensin</keyword>
<keyword evidence="4 10" id="KW-0964">Secreted</keyword>
<dbReference type="RefSeq" id="XP_021012621.1">
    <property type="nucleotide sequence ID" value="XM_021156962.1"/>
</dbReference>
<evidence type="ECO:0000256" key="9">
    <source>
        <dbReference type="ARBA" id="ARBA00023157"/>
    </source>
</evidence>
<accession>A0A6P5PBY2</accession>
<dbReference type="AlphaFoldDB" id="A0A6P5PBY2"/>
<evidence type="ECO:0000256" key="2">
    <source>
        <dbReference type="ARBA" id="ARBA00004613"/>
    </source>
</evidence>
<dbReference type="InterPro" id="IPR050544">
    <property type="entry name" value="Beta-defensin"/>
</dbReference>
<dbReference type="InterPro" id="IPR025933">
    <property type="entry name" value="Beta_defensin_dom"/>
</dbReference>
<proteinExistence type="inferred from homology"/>
<name>A0A6P5PBY2_MUSCR</name>
<dbReference type="PANTHER" id="PTHR15001">
    <property type="entry name" value="BETA-DEFENSIN 123-RELATED"/>
    <property type="match status" value="1"/>
</dbReference>
<dbReference type="GO" id="GO:0005576">
    <property type="term" value="C:extracellular region"/>
    <property type="evidence" value="ECO:0007669"/>
    <property type="project" value="UniProtKB-SubCell"/>
</dbReference>